<organism evidence="6 7">
    <name type="scientific">Ferrimonas marina</name>
    <dbReference type="NCBI Taxonomy" id="299255"/>
    <lineage>
        <taxon>Bacteria</taxon>
        <taxon>Pseudomonadati</taxon>
        <taxon>Pseudomonadota</taxon>
        <taxon>Gammaproteobacteria</taxon>
        <taxon>Alteromonadales</taxon>
        <taxon>Ferrimonadaceae</taxon>
        <taxon>Ferrimonas</taxon>
    </lineage>
</organism>
<proteinExistence type="predicted"/>
<evidence type="ECO:0000313" key="7">
    <source>
        <dbReference type="Proteomes" id="UP000184268"/>
    </source>
</evidence>
<dbReference type="EC" id="2.7.7.7" evidence="1"/>
<dbReference type="Gene3D" id="3.30.420.10">
    <property type="entry name" value="Ribonuclease H-like superfamily/Ribonuclease H"/>
    <property type="match status" value="1"/>
</dbReference>
<comment type="catalytic activity">
    <reaction evidence="4">
        <text>DNA(n) + a 2'-deoxyribonucleoside 5'-triphosphate = DNA(n+1) + diphosphate</text>
        <dbReference type="Rhea" id="RHEA:22508"/>
        <dbReference type="Rhea" id="RHEA-COMP:17339"/>
        <dbReference type="Rhea" id="RHEA-COMP:17340"/>
        <dbReference type="ChEBI" id="CHEBI:33019"/>
        <dbReference type="ChEBI" id="CHEBI:61560"/>
        <dbReference type="ChEBI" id="CHEBI:173112"/>
        <dbReference type="EC" id="2.7.7.7"/>
    </reaction>
</comment>
<dbReference type="InterPro" id="IPR013520">
    <property type="entry name" value="Ribonucl_H"/>
</dbReference>
<dbReference type="GO" id="GO:0008408">
    <property type="term" value="F:3'-5' exonuclease activity"/>
    <property type="evidence" value="ECO:0007669"/>
    <property type="project" value="TreeGrafter"/>
</dbReference>
<evidence type="ECO:0000256" key="2">
    <source>
        <dbReference type="ARBA" id="ARBA00022722"/>
    </source>
</evidence>
<dbReference type="GO" id="GO:0005829">
    <property type="term" value="C:cytosol"/>
    <property type="evidence" value="ECO:0007669"/>
    <property type="project" value="TreeGrafter"/>
</dbReference>
<dbReference type="InterPro" id="IPR012337">
    <property type="entry name" value="RNaseH-like_sf"/>
</dbReference>
<feature type="domain" description="Exonuclease" evidence="5">
    <location>
        <begin position="8"/>
        <end position="180"/>
    </location>
</feature>
<sequence length="241" mass="26601">MGMNFDGRVLVGDTETTGMGPDHKMIEIALVERVAGVNTGKNYHEYLDPGREVDFEAEQVHGWDRESLVSESGGQTFPDVAEALVQFVNGAIVCFHNAQFDTEFLDRELQACGYKPLSEYCTVVDTLEYARRLYPGKANNLDALCKRLKVDRSNRTLHGALIDSDILADVLFAMLSPKENQEMLFGNKAGGQAAPDWNGKNREQLQQMLLAGLTPMNTDLATIEVSSTESEADTNFFVPAS</sequence>
<keyword evidence="3" id="KW-0378">Hydrolase</keyword>
<dbReference type="SMART" id="SM00479">
    <property type="entry name" value="EXOIII"/>
    <property type="match status" value="1"/>
</dbReference>
<protein>
    <recommendedName>
        <fullName evidence="1">DNA-directed DNA polymerase</fullName>
        <ecNumber evidence="1">2.7.7.7</ecNumber>
    </recommendedName>
</protein>
<dbReference type="NCBIfam" id="TIGR00573">
    <property type="entry name" value="dnaq"/>
    <property type="match status" value="1"/>
</dbReference>
<evidence type="ECO:0000313" key="6">
    <source>
        <dbReference type="EMBL" id="SHH48959.1"/>
    </source>
</evidence>
<dbReference type="SUPFAM" id="SSF53098">
    <property type="entry name" value="Ribonuclease H-like"/>
    <property type="match status" value="1"/>
</dbReference>
<reference evidence="6 7" key="1">
    <citation type="submission" date="2016-11" db="EMBL/GenBank/DDBJ databases">
        <authorList>
            <person name="Jaros S."/>
            <person name="Januszkiewicz K."/>
            <person name="Wedrychowicz H."/>
        </authorList>
    </citation>
    <scope>NUCLEOTIDE SEQUENCE [LARGE SCALE GENOMIC DNA]</scope>
    <source>
        <strain evidence="6 7">DSM 16917</strain>
    </source>
</reference>
<dbReference type="OrthoDB" id="9804290at2"/>
<keyword evidence="7" id="KW-1185">Reference proteome</keyword>
<evidence type="ECO:0000256" key="1">
    <source>
        <dbReference type="ARBA" id="ARBA00012417"/>
    </source>
</evidence>
<gene>
    <name evidence="6" type="ORF">SAMN02745129_2103</name>
</gene>
<evidence type="ECO:0000256" key="4">
    <source>
        <dbReference type="ARBA" id="ARBA00049244"/>
    </source>
</evidence>
<dbReference type="GO" id="GO:0003677">
    <property type="term" value="F:DNA binding"/>
    <property type="evidence" value="ECO:0007669"/>
    <property type="project" value="InterPro"/>
</dbReference>
<dbReference type="GO" id="GO:0045004">
    <property type="term" value="P:DNA replication proofreading"/>
    <property type="evidence" value="ECO:0007669"/>
    <property type="project" value="TreeGrafter"/>
</dbReference>
<dbReference type="AlphaFoldDB" id="A0A1M5TE05"/>
<dbReference type="InterPro" id="IPR036397">
    <property type="entry name" value="RNaseH_sf"/>
</dbReference>
<dbReference type="RefSeq" id="WP_082766762.1">
    <property type="nucleotide sequence ID" value="NZ_FQXG01000003.1"/>
</dbReference>
<dbReference type="PANTHER" id="PTHR30231:SF41">
    <property type="entry name" value="DNA POLYMERASE III SUBUNIT EPSILON"/>
    <property type="match status" value="1"/>
</dbReference>
<keyword evidence="2" id="KW-0540">Nuclease</keyword>
<dbReference type="STRING" id="299255.SAMN02745129_2103"/>
<evidence type="ECO:0000259" key="5">
    <source>
        <dbReference type="SMART" id="SM00479"/>
    </source>
</evidence>
<dbReference type="Pfam" id="PF00929">
    <property type="entry name" value="RNase_T"/>
    <property type="match status" value="1"/>
</dbReference>
<evidence type="ECO:0000256" key="3">
    <source>
        <dbReference type="ARBA" id="ARBA00022839"/>
    </source>
</evidence>
<name>A0A1M5TE05_9GAMM</name>
<keyword evidence="3" id="KW-0269">Exonuclease</keyword>
<dbReference type="InterPro" id="IPR006054">
    <property type="entry name" value="DnaQ"/>
</dbReference>
<accession>A0A1M5TE05</accession>
<dbReference type="EMBL" id="FQXG01000003">
    <property type="protein sequence ID" value="SHH48959.1"/>
    <property type="molecule type" value="Genomic_DNA"/>
</dbReference>
<dbReference type="PANTHER" id="PTHR30231">
    <property type="entry name" value="DNA POLYMERASE III SUBUNIT EPSILON"/>
    <property type="match status" value="1"/>
</dbReference>
<dbReference type="Proteomes" id="UP000184268">
    <property type="component" value="Unassembled WGS sequence"/>
</dbReference>
<dbReference type="GO" id="GO:0003887">
    <property type="term" value="F:DNA-directed DNA polymerase activity"/>
    <property type="evidence" value="ECO:0007669"/>
    <property type="project" value="UniProtKB-EC"/>
</dbReference>